<dbReference type="InterPro" id="IPR033764">
    <property type="entry name" value="Sdr_B"/>
</dbReference>
<gene>
    <name evidence="9" type="ORF">D9V34_02170</name>
</gene>
<feature type="region of interest" description="Disordered" evidence="4">
    <location>
        <begin position="1317"/>
        <end position="1340"/>
    </location>
</feature>
<feature type="domain" description="SD-repeat containing protein B" evidence="6">
    <location>
        <begin position="1225"/>
        <end position="1352"/>
    </location>
</feature>
<sequence length="1600" mass="169883">MSRRIAAIIAGVVSVLLVVTGVSMPAFAAGEPVVKITLPKTGSAGSQNGTPVFEPGKDYTLAFGYSDMADGQVVTVKLPEGVIIPESALVVPAGNTAIKSYTLDGKGNLLVTFADKIPEDRVQGTFQINFQYTEVLTSREVTDTWLVDGKPTSSTVVVKKTGDQFTNIDNSAKKSIGSFSWPGISINAEGQVVLSPDFANAQIPYSVVVRSKDARSPLTITDTFSDSLVLVGNPTAKLVTWDAKGMNRTEQAAPSGSTTKPTASSFVYTTQAPANSELTLTYNLKIKDAAALESIRASLQAQYDARDVSENAELKVSLPNTAKVTGGTTHESSANIDIKTTIGGIGAFDKWSDIPRDFPVTFKEGTRQLDPTVPVTYTLRADLNQLKSLENTKYKLNQNVVISDDLPEQLRWLDSDNAFITASNGTKILPAANFTGNATAFAADTFVNQYAVLGNKLLINVGMNPTLNVEIKVKAELLTLAGNGVNLINKPGWIPTAQELYVGPTNRASFTYSNNADAKSIVKSHEHAFVIEKDREFPLDDADTFTKKNLSGDAQVQPGQPIALTYEFAVKRHAGDARKSKIVDQIDHNVFDVTPETLPAIQRSIEVTREGARADDSVTAVIAPNGDLEFVASAKLAAAPNADNRAFTLRVTLPVKALVGKDTVAVDNSAAYVGASNQFVYDSSFSSSATSFGDELELTKTLYNPKTDSYTKSLRVEMDADGKMMNDSFIYRVRMVPHGKFDAMVSDVKDVLPKSLEFLGFVKPDQVKNGTTEKVSSDTYRIPGSSIDTKYDADANTIAITAGALPGGKAVDLFFKVKVKEFTPDIGITNSIGRISATIVPSNAYPLNVSKVDSVDSDVSITDESARFEVRNEAGEVVVKNVYVVDGKLVTKGDDTHPHRSVTVKEPGKYTVVETKAPKGYLLSSVPVALTIDEDGVQSPGEAKMVNVSAGPMVSVGDYVWLDTNRNGIQDGSETGIAGVKLVVVGPGDAAVTDVYGTPVGPQITDAKGKYSFDNLPTLPAGQHYTVKIVQDDADTIAALDGLVPTKAEQGTDRAKDSSTWTATSRDLVNGGERDDTLDFGFVTKSYAIGDYVWIDTNRDGKQDATEPALAGVTVILTDVDGKKIAETTTNEAGKYLFDGLAAGDYKVRFVLTDEQAAIYTFTTQNAEGTTGATGSDADPKGWTAQITLNDANTALTTSYADAELSATQGIDPTWDAGVVRKSVSVGDFVWADTNRDGIQDGDEPGIAGVVLKLTDATGNPVTDVFGNPVGPVTTNAEGKYTFANLPSLPAGESYTVTIVADDPSTVAALKDFVPTKAGAGTDPAQDSSTGSATSGDLVNDGDKDLTLDFGFVRKSVSVGDFVWADTNRDGIQDEGEPGIPGVKLELVGPNGAAVTDIFGNVVVPTVTDENGKYSFENLPALEAGQSYTVKIVRDDEGTLKALAPYVPTLVGAGEDRELDSSEWTATSGDLVTNGAKDLSLDFGFVRKSVSVGDFVWLDLNRDGIQDEGEPGIQGVKLELVGPDGKAVTNVFGEAVEPTITDDYGHYSFDNLPALQPGESYTVKVVRDDEGTQAALKHFVPTIAGAGDDRAQDSSSWEAA</sequence>
<accession>A0A3L7AT87</accession>
<feature type="domain" description="SD-repeat containing protein B" evidence="6">
    <location>
        <begin position="1088"/>
        <end position="1196"/>
    </location>
</feature>
<keyword evidence="3 5" id="KW-0732">Signal</keyword>
<feature type="compositionally biased region" description="Polar residues" evidence="4">
    <location>
        <begin position="1325"/>
        <end position="1337"/>
    </location>
</feature>
<feature type="non-terminal residue" evidence="9">
    <location>
        <position position="1600"/>
    </location>
</feature>
<dbReference type="SUPFAM" id="SSF117074">
    <property type="entry name" value="Hypothetical protein PA1324"/>
    <property type="match status" value="5"/>
</dbReference>
<dbReference type="InterPro" id="IPR013783">
    <property type="entry name" value="Ig-like_fold"/>
</dbReference>
<evidence type="ECO:0000313" key="9">
    <source>
        <dbReference type="EMBL" id="RLP83646.1"/>
    </source>
</evidence>
<feature type="chain" id="PRO_5018214393" description="SdrD B-like protein" evidence="5">
    <location>
        <begin position="29"/>
        <end position="1600"/>
    </location>
</feature>
<dbReference type="InterPro" id="IPR051417">
    <property type="entry name" value="SDr/BOS_complex"/>
</dbReference>
<dbReference type="Pfam" id="PF17802">
    <property type="entry name" value="SpaA"/>
    <property type="match status" value="1"/>
</dbReference>
<dbReference type="PANTHER" id="PTHR23303">
    <property type="entry name" value="CARBOXYPEPTIDASE REGULATORY REGION-CONTAINING"/>
    <property type="match status" value="1"/>
</dbReference>
<feature type="domain" description="SD-repeat containing protein B" evidence="6">
    <location>
        <begin position="1491"/>
        <end position="1595"/>
    </location>
</feature>
<dbReference type="InterPro" id="IPR026345">
    <property type="entry name" value="Adh_isopep-form_adh_dom"/>
</dbReference>
<keyword evidence="10" id="KW-1185">Reference proteome</keyword>
<dbReference type="PANTHER" id="PTHR23303:SF15">
    <property type="entry name" value="COLOSSIN-A"/>
    <property type="match status" value="1"/>
</dbReference>
<evidence type="ECO:0000256" key="1">
    <source>
        <dbReference type="ARBA" id="ARBA00004613"/>
    </source>
</evidence>
<protein>
    <recommendedName>
        <fullName evidence="11">SdrD B-like protein</fullName>
    </recommendedName>
</protein>
<dbReference type="Pfam" id="PF17210">
    <property type="entry name" value="SdrD_B"/>
    <property type="match status" value="5"/>
</dbReference>
<evidence type="ECO:0000259" key="6">
    <source>
        <dbReference type="Pfam" id="PF17210"/>
    </source>
</evidence>
<evidence type="ECO:0000256" key="5">
    <source>
        <dbReference type="SAM" id="SignalP"/>
    </source>
</evidence>
<comment type="subcellular location">
    <subcellularLocation>
        <location evidence="1">Secreted</location>
    </subcellularLocation>
</comment>
<keyword evidence="2" id="KW-0964">Secreted</keyword>
<evidence type="ECO:0000259" key="8">
    <source>
        <dbReference type="Pfam" id="PF17998"/>
    </source>
</evidence>
<evidence type="ECO:0008006" key="11">
    <source>
        <dbReference type="Google" id="ProtNLM"/>
    </source>
</evidence>
<dbReference type="GO" id="GO:0005975">
    <property type="term" value="P:carbohydrate metabolic process"/>
    <property type="evidence" value="ECO:0007669"/>
    <property type="project" value="UniProtKB-ARBA"/>
</dbReference>
<feature type="domain" description="Adhesin isopeptide-forming adherence" evidence="8">
    <location>
        <begin position="375"/>
        <end position="474"/>
    </location>
</feature>
<evidence type="ECO:0000259" key="7">
    <source>
        <dbReference type="Pfam" id="PF17802"/>
    </source>
</evidence>
<reference evidence="9 10" key="1">
    <citation type="submission" date="2018-10" db="EMBL/GenBank/DDBJ databases">
        <authorList>
            <person name="Li J."/>
        </authorList>
    </citation>
    <scope>NUCLEOTIDE SEQUENCE [LARGE SCALE GENOMIC DNA]</scope>
    <source>
        <strain evidence="9 10">JCM 11654</strain>
    </source>
</reference>
<feature type="domain" description="SD-repeat containing protein B" evidence="6">
    <location>
        <begin position="1358"/>
        <end position="1485"/>
    </location>
</feature>
<evidence type="ECO:0000313" key="10">
    <source>
        <dbReference type="Proteomes" id="UP000269438"/>
    </source>
</evidence>
<dbReference type="Pfam" id="PF17998">
    <property type="entry name" value="AgI_II_C2"/>
    <property type="match status" value="1"/>
</dbReference>
<dbReference type="RefSeq" id="WP_183091807.1">
    <property type="nucleotide sequence ID" value="NZ_RCUY01000002.1"/>
</dbReference>
<dbReference type="Gene3D" id="2.60.40.10">
    <property type="entry name" value="Immunoglobulins"/>
    <property type="match status" value="6"/>
</dbReference>
<organism evidence="9 10">
    <name type="scientific">Mycetocola lacteus</name>
    <dbReference type="NCBI Taxonomy" id="76637"/>
    <lineage>
        <taxon>Bacteria</taxon>
        <taxon>Bacillati</taxon>
        <taxon>Actinomycetota</taxon>
        <taxon>Actinomycetes</taxon>
        <taxon>Micrococcales</taxon>
        <taxon>Microbacteriaceae</taxon>
        <taxon>Mycetocola</taxon>
    </lineage>
</organism>
<evidence type="ECO:0000256" key="2">
    <source>
        <dbReference type="ARBA" id="ARBA00022525"/>
    </source>
</evidence>
<name>A0A3L7AT87_9MICO</name>
<evidence type="ECO:0000256" key="4">
    <source>
        <dbReference type="SAM" id="MobiDB-lite"/>
    </source>
</evidence>
<feature type="domain" description="SD-repeat containing protein B" evidence="6">
    <location>
        <begin position="955"/>
        <end position="1082"/>
    </location>
</feature>
<dbReference type="EMBL" id="RCUY01000002">
    <property type="protein sequence ID" value="RLP83646.1"/>
    <property type="molecule type" value="Genomic_DNA"/>
</dbReference>
<dbReference type="GO" id="GO:0005576">
    <property type="term" value="C:extracellular region"/>
    <property type="evidence" value="ECO:0007669"/>
    <property type="project" value="UniProtKB-SubCell"/>
</dbReference>
<feature type="signal peptide" evidence="5">
    <location>
        <begin position="1"/>
        <end position="28"/>
    </location>
</feature>
<feature type="domain" description="SpaA-like prealbumin fold" evidence="7">
    <location>
        <begin position="864"/>
        <end position="936"/>
    </location>
</feature>
<comment type="caution">
    <text evidence="9">The sequence shown here is derived from an EMBL/GenBank/DDBJ whole genome shotgun (WGS) entry which is preliminary data.</text>
</comment>
<dbReference type="InterPro" id="IPR041033">
    <property type="entry name" value="SpaA_PFL_dom_1"/>
</dbReference>
<proteinExistence type="predicted"/>
<evidence type="ECO:0000256" key="3">
    <source>
        <dbReference type="ARBA" id="ARBA00022729"/>
    </source>
</evidence>
<dbReference type="Proteomes" id="UP000269438">
    <property type="component" value="Unassembled WGS sequence"/>
</dbReference>